<dbReference type="InterPro" id="IPR051675">
    <property type="entry name" value="Endo/Exo/Phosphatase_dom_1"/>
</dbReference>
<evidence type="ECO:0000313" key="3">
    <source>
        <dbReference type="EMBL" id="AIF40529.1"/>
    </source>
</evidence>
<dbReference type="AlphaFoldDB" id="A0A075JF61"/>
<keyword evidence="4" id="KW-1185">Reference proteome</keyword>
<dbReference type="InterPro" id="IPR019554">
    <property type="entry name" value="Soluble_ligand-bd"/>
</dbReference>
<dbReference type="InterPro" id="IPR010994">
    <property type="entry name" value="RuvA_2-like"/>
</dbReference>
<dbReference type="Gene3D" id="1.10.150.280">
    <property type="entry name" value="AF1531-like domain"/>
    <property type="match status" value="1"/>
</dbReference>
<dbReference type="SMART" id="SM00278">
    <property type="entry name" value="HhH1"/>
    <property type="match status" value="2"/>
</dbReference>
<dbReference type="PANTHER" id="PTHR21180:SF32">
    <property type="entry name" value="ENDONUCLEASE_EXONUCLEASE_PHOSPHATASE FAMILY DOMAIN-CONTAINING PROTEIN 1"/>
    <property type="match status" value="1"/>
</dbReference>
<organism evidence="3 4">
    <name type="scientific">Dermacoccus nishinomiyaensis</name>
    <dbReference type="NCBI Taxonomy" id="1274"/>
    <lineage>
        <taxon>Bacteria</taxon>
        <taxon>Bacillati</taxon>
        <taxon>Actinomycetota</taxon>
        <taxon>Actinomycetes</taxon>
        <taxon>Micrococcales</taxon>
        <taxon>Dermacoccaceae</taxon>
        <taxon>Dermacoccus</taxon>
    </lineage>
</organism>
<dbReference type="NCBIfam" id="TIGR00426">
    <property type="entry name" value="competence protein ComEA helix-hairpin-helix repeat region"/>
    <property type="match status" value="1"/>
</dbReference>
<dbReference type="eggNOG" id="COG1555">
    <property type="taxonomic scope" value="Bacteria"/>
</dbReference>
<gene>
    <name evidence="3" type="ORF">HX89_05775</name>
</gene>
<dbReference type="Proteomes" id="UP000027986">
    <property type="component" value="Chromosome"/>
</dbReference>
<dbReference type="InterPro" id="IPR003583">
    <property type="entry name" value="Hlx-hairpin-Hlx_DNA-bd_motif"/>
</dbReference>
<dbReference type="Gene3D" id="3.10.560.10">
    <property type="entry name" value="Outer membrane lipoprotein wza domain like"/>
    <property type="match status" value="1"/>
</dbReference>
<dbReference type="SUPFAM" id="SSF47781">
    <property type="entry name" value="RuvA domain 2-like"/>
    <property type="match status" value="1"/>
</dbReference>
<reference evidence="3 4" key="1">
    <citation type="submission" date="2014-07" db="EMBL/GenBank/DDBJ databases">
        <title>Genome Sequencing of Dermacoccus nishinomiyaensis.</title>
        <authorList>
            <person name="Hong K.W."/>
            <person name="Chan K.G."/>
        </authorList>
    </citation>
    <scope>NUCLEOTIDE SEQUENCE [LARGE SCALE GENOMIC DNA]</scope>
    <source>
        <strain evidence="3 4">M25</strain>
    </source>
</reference>
<dbReference type="KEGG" id="dni:HX89_05775"/>
<feature type="region of interest" description="Disordered" evidence="1">
    <location>
        <begin position="54"/>
        <end position="92"/>
    </location>
</feature>
<dbReference type="InterPro" id="IPR004509">
    <property type="entry name" value="Competence_ComEA_HhH"/>
</dbReference>
<dbReference type="GO" id="GO:0003677">
    <property type="term" value="F:DNA binding"/>
    <property type="evidence" value="ECO:0007669"/>
    <property type="project" value="InterPro"/>
</dbReference>
<evidence type="ECO:0000259" key="2">
    <source>
        <dbReference type="SMART" id="SM00278"/>
    </source>
</evidence>
<feature type="domain" description="Helix-hairpin-helix DNA-binding motif class 1" evidence="2">
    <location>
        <begin position="138"/>
        <end position="157"/>
    </location>
</feature>
<dbReference type="EMBL" id="CP008889">
    <property type="protein sequence ID" value="AIF40529.1"/>
    <property type="molecule type" value="Genomic_DNA"/>
</dbReference>
<dbReference type="GO" id="GO:0015628">
    <property type="term" value="P:protein secretion by the type II secretion system"/>
    <property type="evidence" value="ECO:0007669"/>
    <property type="project" value="TreeGrafter"/>
</dbReference>
<accession>A0A075JF61</accession>
<proteinExistence type="predicted"/>
<feature type="compositionally biased region" description="Low complexity" evidence="1">
    <location>
        <begin position="67"/>
        <end position="88"/>
    </location>
</feature>
<sequence length="160" mass="15585">MHVVGAVRRPGVVQVPAGSRVADAVTAAGGMSGADATAINLARPLADGEQVHVPRPGESVPPPVPVAPTAGATAPGAPAAVAGPTAPGAPGGGAAAGGVVNVNTADATSLDALPGVGPVLAQRIVEWREKNGRFSSVDELGEVSGIGDKMLDRLRSKVTV</sequence>
<name>A0A075JF61_9MICO</name>
<protein>
    <submittedName>
        <fullName evidence="3">Competence protein ComEA</fullName>
    </submittedName>
</protein>
<dbReference type="Pfam" id="PF12836">
    <property type="entry name" value="HHH_3"/>
    <property type="match status" value="1"/>
</dbReference>
<feature type="domain" description="Helix-hairpin-helix DNA-binding motif class 1" evidence="2">
    <location>
        <begin position="108"/>
        <end position="127"/>
    </location>
</feature>
<dbReference type="GO" id="GO:0006281">
    <property type="term" value="P:DNA repair"/>
    <property type="evidence" value="ECO:0007669"/>
    <property type="project" value="InterPro"/>
</dbReference>
<dbReference type="PANTHER" id="PTHR21180">
    <property type="entry name" value="ENDONUCLEASE/EXONUCLEASE/PHOSPHATASE FAMILY DOMAIN-CONTAINING PROTEIN 1"/>
    <property type="match status" value="1"/>
</dbReference>
<evidence type="ECO:0000313" key="4">
    <source>
        <dbReference type="Proteomes" id="UP000027986"/>
    </source>
</evidence>
<evidence type="ECO:0000256" key="1">
    <source>
        <dbReference type="SAM" id="MobiDB-lite"/>
    </source>
</evidence>
<dbReference type="Pfam" id="PF10531">
    <property type="entry name" value="SLBB"/>
    <property type="match status" value="1"/>
</dbReference>
<dbReference type="HOGENOM" id="CLU_052011_1_1_11"/>
<dbReference type="GO" id="GO:0015627">
    <property type="term" value="C:type II protein secretion system complex"/>
    <property type="evidence" value="ECO:0007669"/>
    <property type="project" value="TreeGrafter"/>
</dbReference>